<accession>A0A918UE14</accession>
<evidence type="ECO:0000313" key="3">
    <source>
        <dbReference type="Proteomes" id="UP000622166"/>
    </source>
</evidence>
<feature type="signal peptide" evidence="1">
    <location>
        <begin position="1"/>
        <end position="33"/>
    </location>
</feature>
<sequence length="70" mass="6965">MHTTRRVTTALTRTTLLAAVAVVLGAPGSPAAAQNPLPLPVAGIAAESLVGEGVTVEGPLVNNVNLPTVK</sequence>
<comment type="caution">
    <text evidence="2">The sequence shown here is derived from an EMBL/GenBank/DDBJ whole genome shotgun (WGS) entry which is preliminary data.</text>
</comment>
<dbReference type="AlphaFoldDB" id="A0A918UE14"/>
<reference evidence="2" key="1">
    <citation type="journal article" date="2014" name="Int. J. Syst. Evol. Microbiol.">
        <title>Complete genome sequence of Corynebacterium casei LMG S-19264T (=DSM 44701T), isolated from a smear-ripened cheese.</title>
        <authorList>
            <consortium name="US DOE Joint Genome Institute (JGI-PGF)"/>
            <person name="Walter F."/>
            <person name="Albersmeier A."/>
            <person name="Kalinowski J."/>
            <person name="Ruckert C."/>
        </authorList>
    </citation>
    <scope>NUCLEOTIDE SEQUENCE</scope>
    <source>
        <strain evidence="2">JCM 4815</strain>
    </source>
</reference>
<evidence type="ECO:0008006" key="4">
    <source>
        <dbReference type="Google" id="ProtNLM"/>
    </source>
</evidence>
<reference evidence="2" key="2">
    <citation type="submission" date="2020-09" db="EMBL/GenBank/DDBJ databases">
        <authorList>
            <person name="Sun Q."/>
            <person name="Ohkuma M."/>
        </authorList>
    </citation>
    <scope>NUCLEOTIDE SEQUENCE</scope>
    <source>
        <strain evidence="2">JCM 4815</strain>
    </source>
</reference>
<dbReference type="Proteomes" id="UP000622166">
    <property type="component" value="Unassembled WGS sequence"/>
</dbReference>
<gene>
    <name evidence="2" type="ORF">GCM10010365_12570</name>
</gene>
<keyword evidence="3" id="KW-1185">Reference proteome</keyword>
<feature type="chain" id="PRO_5037180337" description="Secreted protein" evidence="1">
    <location>
        <begin position="34"/>
        <end position="70"/>
    </location>
</feature>
<keyword evidence="1" id="KW-0732">Signal</keyword>
<protein>
    <recommendedName>
        <fullName evidence="4">Secreted protein</fullName>
    </recommendedName>
</protein>
<evidence type="ECO:0000313" key="2">
    <source>
        <dbReference type="EMBL" id="GGY95200.1"/>
    </source>
</evidence>
<dbReference type="RefSeq" id="WP_189855953.1">
    <property type="nucleotide sequence ID" value="NZ_BMVW01000001.1"/>
</dbReference>
<organism evidence="2 3">
    <name type="scientific">Streptomyces poonensis</name>
    <dbReference type="NCBI Taxonomy" id="68255"/>
    <lineage>
        <taxon>Bacteria</taxon>
        <taxon>Bacillati</taxon>
        <taxon>Actinomycetota</taxon>
        <taxon>Actinomycetes</taxon>
        <taxon>Kitasatosporales</taxon>
        <taxon>Streptomycetaceae</taxon>
        <taxon>Streptomyces</taxon>
    </lineage>
</organism>
<dbReference type="EMBL" id="BMVW01000001">
    <property type="protein sequence ID" value="GGY95200.1"/>
    <property type="molecule type" value="Genomic_DNA"/>
</dbReference>
<evidence type="ECO:0000256" key="1">
    <source>
        <dbReference type="SAM" id="SignalP"/>
    </source>
</evidence>
<name>A0A918UE14_9ACTN</name>
<proteinExistence type="predicted"/>